<dbReference type="GO" id="GO:0006545">
    <property type="term" value="P:glycine biosynthetic process"/>
    <property type="evidence" value="ECO:0007669"/>
    <property type="project" value="TreeGrafter"/>
</dbReference>
<dbReference type="InterPro" id="IPR015422">
    <property type="entry name" value="PyrdxlP-dep_Trfase_small"/>
</dbReference>
<evidence type="ECO:0000256" key="3">
    <source>
        <dbReference type="ARBA" id="ARBA00022898"/>
    </source>
</evidence>
<evidence type="ECO:0000313" key="8">
    <source>
        <dbReference type="Proteomes" id="UP000473699"/>
    </source>
</evidence>
<evidence type="ECO:0000256" key="4">
    <source>
        <dbReference type="ARBA" id="ARBA00023239"/>
    </source>
</evidence>
<dbReference type="Proteomes" id="UP000473699">
    <property type="component" value="Unassembled WGS sequence"/>
</dbReference>
<organism evidence="7 8">
    <name type="scientific">Pyramidobacter porci</name>
    <dbReference type="NCBI Taxonomy" id="2605789"/>
    <lineage>
        <taxon>Bacteria</taxon>
        <taxon>Thermotogati</taxon>
        <taxon>Synergistota</taxon>
        <taxon>Synergistia</taxon>
        <taxon>Synergistales</taxon>
        <taxon>Dethiosulfovibrionaceae</taxon>
        <taxon>Pyramidobacter</taxon>
    </lineage>
</organism>
<protein>
    <submittedName>
        <fullName evidence="7">Low specificity L-threonine aldolase</fullName>
    </submittedName>
</protein>
<dbReference type="RefSeq" id="WP_154529531.1">
    <property type="nucleotide sequence ID" value="NZ_VUNH01000012.1"/>
</dbReference>
<sequence>MIDLRSDTLTLPDRPMLETILSAPLGDDGRLDEEGRGEDATVNKLEDMAASLTGKEAALFCASGTMGNQAALLTWCRPGDTVLVDELQHLDRSEKTAFEPRFGQMEKAFYKFDADGMPDPADMERTLREKSVKLICVENSHNYTGGTCITPERMAAVRRLADKYGVPVHMDGARVFNAAAYLGVSAKELAQYADTLMFCVSKGLGAPVGSLLCGSKNFIGKAKDTRKLLGGAMRQAGVVAAPAIYALEHNIERLREDNENAAYCASLLTGLRKTLVQKNVQTNIMMLDVKDSGVTPREFCERAREKGLLIRPIINTSVRLVFYKGITRRDAERAAAIIREIDAAL</sequence>
<dbReference type="EMBL" id="VUNH01000012">
    <property type="protein sequence ID" value="MST56452.1"/>
    <property type="molecule type" value="Genomic_DNA"/>
</dbReference>
<dbReference type="GO" id="GO:0006567">
    <property type="term" value="P:L-threonine catabolic process"/>
    <property type="evidence" value="ECO:0007669"/>
    <property type="project" value="TreeGrafter"/>
</dbReference>
<dbReference type="InterPro" id="IPR015421">
    <property type="entry name" value="PyrdxlP-dep_Trfase_major"/>
</dbReference>
<dbReference type="InterPro" id="IPR015424">
    <property type="entry name" value="PyrdxlP-dep_Trfase"/>
</dbReference>
<name>A0A6L5YFP7_9BACT</name>
<comment type="caution">
    <text evidence="7">The sequence shown here is derived from an EMBL/GenBank/DDBJ whole genome shotgun (WGS) entry which is preliminary data.</text>
</comment>
<keyword evidence="8" id="KW-1185">Reference proteome</keyword>
<dbReference type="FunFam" id="3.40.640.10:FF:000030">
    <property type="entry name" value="Low-specificity L-threonine aldolase"/>
    <property type="match status" value="1"/>
</dbReference>
<feature type="domain" description="Aromatic amino acid beta-eliminating lyase/threonine aldolase" evidence="6">
    <location>
        <begin position="3"/>
        <end position="291"/>
    </location>
</feature>
<evidence type="ECO:0000313" key="7">
    <source>
        <dbReference type="EMBL" id="MST56452.1"/>
    </source>
</evidence>
<comment type="similarity">
    <text evidence="2">Belongs to the threonine aldolase family.</text>
</comment>
<dbReference type="AlphaFoldDB" id="A0A6L5YFP7"/>
<keyword evidence="3" id="KW-0663">Pyridoxal phosphate</keyword>
<dbReference type="GO" id="GO:0008732">
    <property type="term" value="F:L-allo-threonine aldolase activity"/>
    <property type="evidence" value="ECO:0007669"/>
    <property type="project" value="TreeGrafter"/>
</dbReference>
<keyword evidence="4" id="KW-0456">Lyase</keyword>
<dbReference type="PANTHER" id="PTHR48097:SF9">
    <property type="entry name" value="L-THREONINE ALDOLASE"/>
    <property type="match status" value="1"/>
</dbReference>
<dbReference type="NCBIfam" id="NF041359">
    <property type="entry name" value="GntG_guanitoxin"/>
    <property type="match status" value="1"/>
</dbReference>
<feature type="modified residue" description="N6-(pyridoxal phosphate)lysine" evidence="5">
    <location>
        <position position="202"/>
    </location>
</feature>
<dbReference type="GO" id="GO:0005829">
    <property type="term" value="C:cytosol"/>
    <property type="evidence" value="ECO:0007669"/>
    <property type="project" value="TreeGrafter"/>
</dbReference>
<dbReference type="Gene3D" id="3.90.1150.10">
    <property type="entry name" value="Aspartate Aminotransferase, domain 1"/>
    <property type="match status" value="1"/>
</dbReference>
<evidence type="ECO:0000259" key="6">
    <source>
        <dbReference type="Pfam" id="PF01212"/>
    </source>
</evidence>
<dbReference type="PIRSF" id="PIRSF017617">
    <property type="entry name" value="Thr_aldolase"/>
    <property type="match status" value="1"/>
</dbReference>
<evidence type="ECO:0000256" key="2">
    <source>
        <dbReference type="ARBA" id="ARBA00006966"/>
    </source>
</evidence>
<comment type="cofactor">
    <cofactor evidence="1">
        <name>pyridoxal 5'-phosphate</name>
        <dbReference type="ChEBI" id="CHEBI:597326"/>
    </cofactor>
</comment>
<proteinExistence type="inferred from homology"/>
<dbReference type="Pfam" id="PF01212">
    <property type="entry name" value="Beta_elim_lyase"/>
    <property type="match status" value="1"/>
</dbReference>
<dbReference type="InterPro" id="IPR001597">
    <property type="entry name" value="ArAA_b-elim_lyase/Thr_aldolase"/>
</dbReference>
<dbReference type="InterPro" id="IPR023603">
    <property type="entry name" value="Low_specificity_L-TA-like"/>
</dbReference>
<gene>
    <name evidence="7" type="ORF">FYJ74_10475</name>
</gene>
<dbReference type="Gene3D" id="3.40.640.10">
    <property type="entry name" value="Type I PLP-dependent aspartate aminotransferase-like (Major domain)"/>
    <property type="match status" value="1"/>
</dbReference>
<evidence type="ECO:0000256" key="1">
    <source>
        <dbReference type="ARBA" id="ARBA00001933"/>
    </source>
</evidence>
<accession>A0A6L5YFP7</accession>
<dbReference type="SUPFAM" id="SSF53383">
    <property type="entry name" value="PLP-dependent transferases"/>
    <property type="match status" value="1"/>
</dbReference>
<evidence type="ECO:0000256" key="5">
    <source>
        <dbReference type="PIRSR" id="PIRSR017617-1"/>
    </source>
</evidence>
<dbReference type="PANTHER" id="PTHR48097">
    <property type="entry name" value="L-THREONINE ALDOLASE-RELATED"/>
    <property type="match status" value="1"/>
</dbReference>
<reference evidence="7 8" key="1">
    <citation type="submission" date="2019-08" db="EMBL/GenBank/DDBJ databases">
        <title>In-depth cultivation of the pig gut microbiome towards novel bacterial diversity and tailored functional studies.</title>
        <authorList>
            <person name="Wylensek D."/>
            <person name="Hitch T.C.A."/>
            <person name="Clavel T."/>
        </authorList>
    </citation>
    <scope>NUCLEOTIDE SEQUENCE [LARGE SCALE GENOMIC DNA]</scope>
    <source>
        <strain evidence="7 8">SM-530-WT-4B</strain>
    </source>
</reference>